<dbReference type="InterPro" id="IPR050469">
    <property type="entry name" value="Diguanylate_Cyclase"/>
</dbReference>
<dbReference type="SUPFAM" id="SSF55073">
    <property type="entry name" value="Nucleotide cyclase"/>
    <property type="match status" value="1"/>
</dbReference>
<gene>
    <name evidence="5" type="ORF">E5672_05860</name>
</gene>
<sequence length="495" mass="54748">MNTTDILSILCQMPSSILFKCPESASIYASKGFEQDFGISQSDSVGTHSFVFFDPETKDVIPPCNSPFTLAEKGEIVAQHFRLQTGLRTMNCFVESGVITTPAGMWVVLQVKTNVTALFSENKKSSAVSKHIAFNQLLTNFSSKLITASVHELDGIIDQALAAFGVFCDVDRCYLFEFSDDTECMSNTHEWVAAGVTPFIDELQNMPTSSLPFFMTHITDGMFKVDDVATLPDEAAAEKHIFDEERIFSILCVRIMVDDTMYGFIGCDIIGSPYVWNAFDIEYLRRIGEMLGNTLQSLHNRKALQKAQTELLEANKQLERLANIDGLTGIANRRLFDSTLLRDVKRCFEQGEALSLLLIDVDLFKQYNDAYGHVAGDAALQKIADTLTNSCAGNVDLVARYGGEEFAVILPNTRLDELHAIAARIIRNVKFLDIHHQASDYDNKLTVSIGMACLELSSPCKDAALQSSESALSLVQQADRALYRAKASGRNCAKL</sequence>
<organism evidence="5 6">
    <name type="scientific">Alteromonas portus</name>
    <dbReference type="NCBI Taxonomy" id="2565549"/>
    <lineage>
        <taxon>Bacteria</taxon>
        <taxon>Pseudomonadati</taxon>
        <taxon>Pseudomonadota</taxon>
        <taxon>Gammaproteobacteria</taxon>
        <taxon>Alteromonadales</taxon>
        <taxon>Alteromonadaceae</taxon>
        <taxon>Alteromonas/Salinimonas group</taxon>
        <taxon>Alteromonas</taxon>
    </lineage>
</organism>
<evidence type="ECO:0000256" key="1">
    <source>
        <dbReference type="ARBA" id="ARBA00001946"/>
    </source>
</evidence>
<dbReference type="SMART" id="SM00267">
    <property type="entry name" value="GGDEF"/>
    <property type="match status" value="1"/>
</dbReference>
<evidence type="ECO:0000259" key="4">
    <source>
        <dbReference type="PROSITE" id="PS50887"/>
    </source>
</evidence>
<feature type="domain" description="GGDEF" evidence="4">
    <location>
        <begin position="352"/>
        <end position="495"/>
    </location>
</feature>
<reference evidence="5 6" key="1">
    <citation type="submission" date="2019-04" db="EMBL/GenBank/DDBJ databases">
        <title>Alteromonas portus sp. nov., an alginate lyase-excreting marine bacterium.</title>
        <authorList>
            <person name="Huang H."/>
            <person name="Mo K."/>
            <person name="Bao S."/>
        </authorList>
    </citation>
    <scope>NUCLEOTIDE SEQUENCE [LARGE SCALE GENOMIC DNA]</scope>
    <source>
        <strain evidence="5 6">HB161718</strain>
    </source>
</reference>
<dbReference type="GO" id="GO:0043709">
    <property type="term" value="P:cell adhesion involved in single-species biofilm formation"/>
    <property type="evidence" value="ECO:0007669"/>
    <property type="project" value="TreeGrafter"/>
</dbReference>
<dbReference type="GO" id="GO:1902201">
    <property type="term" value="P:negative regulation of bacterial-type flagellum-dependent cell motility"/>
    <property type="evidence" value="ECO:0007669"/>
    <property type="project" value="TreeGrafter"/>
</dbReference>
<dbReference type="EC" id="2.7.7.65" evidence="2"/>
<keyword evidence="6" id="KW-1185">Reference proteome</keyword>
<dbReference type="SUPFAM" id="SSF55781">
    <property type="entry name" value="GAF domain-like"/>
    <property type="match status" value="1"/>
</dbReference>
<dbReference type="SMART" id="SM00065">
    <property type="entry name" value="GAF"/>
    <property type="match status" value="1"/>
</dbReference>
<dbReference type="RefSeq" id="WP_136781339.1">
    <property type="nucleotide sequence ID" value="NZ_SWCO01000002.1"/>
</dbReference>
<comment type="catalytic activity">
    <reaction evidence="3">
        <text>2 GTP = 3',3'-c-di-GMP + 2 diphosphate</text>
        <dbReference type="Rhea" id="RHEA:24898"/>
        <dbReference type="ChEBI" id="CHEBI:33019"/>
        <dbReference type="ChEBI" id="CHEBI:37565"/>
        <dbReference type="ChEBI" id="CHEBI:58805"/>
        <dbReference type="EC" id="2.7.7.65"/>
    </reaction>
</comment>
<protein>
    <recommendedName>
        <fullName evidence="2">diguanylate cyclase</fullName>
        <ecNumber evidence="2">2.7.7.65</ecNumber>
    </recommendedName>
</protein>
<dbReference type="Proteomes" id="UP000305471">
    <property type="component" value="Unassembled WGS sequence"/>
</dbReference>
<dbReference type="GO" id="GO:0052621">
    <property type="term" value="F:diguanylate cyclase activity"/>
    <property type="evidence" value="ECO:0007669"/>
    <property type="project" value="UniProtKB-EC"/>
</dbReference>
<accession>A0A4U0ZHY3</accession>
<dbReference type="NCBIfam" id="TIGR00254">
    <property type="entry name" value="GGDEF"/>
    <property type="match status" value="1"/>
</dbReference>
<evidence type="ECO:0000256" key="3">
    <source>
        <dbReference type="ARBA" id="ARBA00034247"/>
    </source>
</evidence>
<dbReference type="Gene3D" id="3.30.450.40">
    <property type="match status" value="1"/>
</dbReference>
<evidence type="ECO:0000313" key="5">
    <source>
        <dbReference type="EMBL" id="TKB04324.1"/>
    </source>
</evidence>
<evidence type="ECO:0000313" key="6">
    <source>
        <dbReference type="Proteomes" id="UP000305471"/>
    </source>
</evidence>
<dbReference type="PROSITE" id="PS50887">
    <property type="entry name" value="GGDEF"/>
    <property type="match status" value="1"/>
</dbReference>
<dbReference type="GO" id="GO:0005886">
    <property type="term" value="C:plasma membrane"/>
    <property type="evidence" value="ECO:0007669"/>
    <property type="project" value="TreeGrafter"/>
</dbReference>
<dbReference type="Pfam" id="PF00990">
    <property type="entry name" value="GGDEF"/>
    <property type="match status" value="1"/>
</dbReference>
<dbReference type="PANTHER" id="PTHR45138:SF9">
    <property type="entry name" value="DIGUANYLATE CYCLASE DGCM-RELATED"/>
    <property type="match status" value="1"/>
</dbReference>
<dbReference type="InterPro" id="IPR003018">
    <property type="entry name" value="GAF"/>
</dbReference>
<comment type="caution">
    <text evidence="5">The sequence shown here is derived from an EMBL/GenBank/DDBJ whole genome shotgun (WGS) entry which is preliminary data.</text>
</comment>
<dbReference type="EMBL" id="SWCO01000002">
    <property type="protein sequence ID" value="TKB04324.1"/>
    <property type="molecule type" value="Genomic_DNA"/>
</dbReference>
<evidence type="ECO:0000256" key="2">
    <source>
        <dbReference type="ARBA" id="ARBA00012528"/>
    </source>
</evidence>
<dbReference type="InterPro" id="IPR000160">
    <property type="entry name" value="GGDEF_dom"/>
</dbReference>
<dbReference type="AlphaFoldDB" id="A0A4U0ZHY3"/>
<proteinExistence type="predicted"/>
<dbReference type="InterPro" id="IPR029787">
    <property type="entry name" value="Nucleotide_cyclase"/>
</dbReference>
<dbReference type="CDD" id="cd01949">
    <property type="entry name" value="GGDEF"/>
    <property type="match status" value="1"/>
</dbReference>
<dbReference type="OrthoDB" id="9813903at2"/>
<dbReference type="InterPro" id="IPR029016">
    <property type="entry name" value="GAF-like_dom_sf"/>
</dbReference>
<dbReference type="InterPro" id="IPR043128">
    <property type="entry name" value="Rev_trsase/Diguanyl_cyclase"/>
</dbReference>
<dbReference type="Gene3D" id="3.30.70.270">
    <property type="match status" value="1"/>
</dbReference>
<dbReference type="FunFam" id="3.30.70.270:FF:000001">
    <property type="entry name" value="Diguanylate cyclase domain protein"/>
    <property type="match status" value="1"/>
</dbReference>
<name>A0A4U0ZHY3_9ALTE</name>
<dbReference type="PANTHER" id="PTHR45138">
    <property type="entry name" value="REGULATORY COMPONENTS OF SENSORY TRANSDUCTION SYSTEM"/>
    <property type="match status" value="1"/>
</dbReference>
<comment type="cofactor">
    <cofactor evidence="1">
        <name>Mg(2+)</name>
        <dbReference type="ChEBI" id="CHEBI:18420"/>
    </cofactor>
</comment>